<gene>
    <name evidence="2" type="ORF">CRP01_07165</name>
</gene>
<protein>
    <recommendedName>
        <fullName evidence="4">Carboxypeptidase-like regulatory domain-containing protein</fullName>
    </recommendedName>
</protein>
<evidence type="ECO:0000313" key="2">
    <source>
        <dbReference type="EMBL" id="PHN07402.1"/>
    </source>
</evidence>
<evidence type="ECO:0008006" key="4">
    <source>
        <dbReference type="Google" id="ProtNLM"/>
    </source>
</evidence>
<dbReference type="AlphaFoldDB" id="A0A2D0NFX1"/>
<organism evidence="2 3">
    <name type="scientific">Flavilitoribacter nigricans (strain ATCC 23147 / DSM 23189 / NBRC 102662 / NCIMB 1420 / SS-2)</name>
    <name type="common">Lewinella nigricans</name>
    <dbReference type="NCBI Taxonomy" id="1122177"/>
    <lineage>
        <taxon>Bacteria</taxon>
        <taxon>Pseudomonadati</taxon>
        <taxon>Bacteroidota</taxon>
        <taxon>Saprospiria</taxon>
        <taxon>Saprospirales</taxon>
        <taxon>Lewinellaceae</taxon>
        <taxon>Flavilitoribacter</taxon>
    </lineage>
</organism>
<dbReference type="SUPFAM" id="SSF49464">
    <property type="entry name" value="Carboxypeptidase regulatory domain-like"/>
    <property type="match status" value="1"/>
</dbReference>
<name>A0A2D0NFX1_FLAN2</name>
<comment type="caution">
    <text evidence="2">The sequence shown here is derived from an EMBL/GenBank/DDBJ whole genome shotgun (WGS) entry which is preliminary data.</text>
</comment>
<keyword evidence="3" id="KW-1185">Reference proteome</keyword>
<dbReference type="Proteomes" id="UP000223913">
    <property type="component" value="Unassembled WGS sequence"/>
</dbReference>
<feature type="signal peptide" evidence="1">
    <location>
        <begin position="1"/>
        <end position="24"/>
    </location>
</feature>
<proteinExistence type="predicted"/>
<evidence type="ECO:0000313" key="3">
    <source>
        <dbReference type="Proteomes" id="UP000223913"/>
    </source>
</evidence>
<dbReference type="Pfam" id="PF13715">
    <property type="entry name" value="CarbopepD_reg_2"/>
    <property type="match status" value="1"/>
</dbReference>
<dbReference type="OrthoDB" id="1223654at2"/>
<dbReference type="InterPro" id="IPR008969">
    <property type="entry name" value="CarboxyPept-like_regulatory"/>
</dbReference>
<keyword evidence="1" id="KW-0732">Signal</keyword>
<evidence type="ECO:0000256" key="1">
    <source>
        <dbReference type="SAM" id="SignalP"/>
    </source>
</evidence>
<feature type="chain" id="PRO_5012203673" description="Carboxypeptidase-like regulatory domain-containing protein" evidence="1">
    <location>
        <begin position="25"/>
        <end position="393"/>
    </location>
</feature>
<accession>A0A2D0NFX1</accession>
<dbReference type="Gene3D" id="2.60.40.1120">
    <property type="entry name" value="Carboxypeptidase-like, regulatory domain"/>
    <property type="match status" value="1"/>
</dbReference>
<dbReference type="RefSeq" id="WP_099149332.1">
    <property type="nucleotide sequence ID" value="NZ_PDUD01000010.1"/>
</dbReference>
<reference evidence="2 3" key="1">
    <citation type="submission" date="2017-10" db="EMBL/GenBank/DDBJ databases">
        <title>The draft genome sequence of Lewinella nigricans NBRC 102662.</title>
        <authorList>
            <person name="Wang K."/>
        </authorList>
    </citation>
    <scope>NUCLEOTIDE SEQUENCE [LARGE SCALE GENOMIC DNA]</scope>
    <source>
        <strain evidence="2 3">NBRC 102662</strain>
    </source>
</reference>
<dbReference type="EMBL" id="PDUD01000010">
    <property type="protein sequence ID" value="PHN07402.1"/>
    <property type="molecule type" value="Genomic_DNA"/>
</dbReference>
<sequence>MRALMTLLALVAGLHFLCGQSVLSGRVTEAGNQQPVPFATVYFDGTTTGQTTDEDGRFQLSVSGIELPAVLVVSHVGYETLTLPVKDTKEELQLEIRIREQVMSTVVVQDRNQRQKNLQEFRQLFLGSDAWGQAARILNEEALVFNRDYVNQKLVIRNDYMRKMVQDAKRPNIQWAADGSYVTFDQAVNLEATAKVPLEVELPDLGYTVRVDLKSFETIYKQGTTSYFGHFFFQGKEGGDAKRKRRFEKKRERAYYNSSLHFLRALYQGALAENGYRLLEEERKGDGRNTAIVPFDIQPYLKPVGNDQLEITGLAGRNLIVLYYGDRKGQPLPESRWKNRQPVQSGLHFGDQECVIRADGTTGESSLYFSGNLGNRGVSWLLPSDYQTEAENK</sequence>